<dbReference type="GO" id="GO:0051537">
    <property type="term" value="F:2 iron, 2 sulfur cluster binding"/>
    <property type="evidence" value="ECO:0007669"/>
    <property type="project" value="UniProtKB-KW"/>
</dbReference>
<evidence type="ECO:0000256" key="2">
    <source>
        <dbReference type="ARBA" id="ARBA00022723"/>
    </source>
</evidence>
<keyword evidence="5" id="KW-1133">Transmembrane helix</keyword>
<feature type="transmembrane region" description="Helical" evidence="5">
    <location>
        <begin position="85"/>
        <end position="107"/>
    </location>
</feature>
<evidence type="ECO:0000256" key="3">
    <source>
        <dbReference type="ARBA" id="ARBA00023004"/>
    </source>
</evidence>
<dbReference type="PANTHER" id="PTHR21496:SF23">
    <property type="entry name" value="3-PHENYLPROPIONATE_CINNAMIC ACID DIOXYGENASE FERREDOXIN SUBUNIT"/>
    <property type="match status" value="1"/>
</dbReference>
<dbReference type="EMBL" id="LVWA01000005">
    <property type="protein sequence ID" value="OKL40443.1"/>
    <property type="molecule type" value="Genomic_DNA"/>
</dbReference>
<reference evidence="7 8" key="1">
    <citation type="submission" date="2016-03" db="EMBL/GenBank/DDBJ databases">
        <title>Genome sequence of Pontibacter sp. nov., of the family cytophagaceae, isolated from marine sediment of the Yellow Sea, China.</title>
        <authorList>
            <person name="Zhang G."/>
            <person name="Zhang R."/>
        </authorList>
    </citation>
    <scope>NUCLEOTIDE SEQUENCE [LARGE SCALE GENOMIC DNA]</scope>
    <source>
        <strain evidence="7 8">S10-8</strain>
    </source>
</reference>
<sequence>MEQNSIINAIEAQEWLQKAGDKVHPAVINAFKAGGEAGLQVKDALHGTWLGHPLHPALTDVPVGAWTTAAVLDSMELMGKKKYKAGADAAVAVGLVGAMGAAVTGLTDWSGTTKERRKVGLMHGMLNVGAAALYATSLVLRRKKKTRGSAIGLSMLGYGIVSFSAYLGGHLSYGMQVGVDHTATADTYPTDFVPVLADKELEEGKMRCLKAGDVNVLLARQNGKLFALAHTCSHLGGPLSEGKLLEDGSVQCPWHGSIFSLEDGSVVHGPATEPQPNFDVRVTNGQIEVRKAGAGK</sequence>
<name>A0A1Q5PE36_9BACT</name>
<evidence type="ECO:0000259" key="6">
    <source>
        <dbReference type="PROSITE" id="PS51296"/>
    </source>
</evidence>
<dbReference type="SUPFAM" id="SSF50022">
    <property type="entry name" value="ISP domain"/>
    <property type="match status" value="1"/>
</dbReference>
<evidence type="ECO:0000313" key="8">
    <source>
        <dbReference type="Proteomes" id="UP000186551"/>
    </source>
</evidence>
<evidence type="ECO:0000256" key="5">
    <source>
        <dbReference type="SAM" id="Phobius"/>
    </source>
</evidence>
<dbReference type="Pfam" id="PF00355">
    <property type="entry name" value="Rieske"/>
    <property type="match status" value="1"/>
</dbReference>
<proteinExistence type="predicted"/>
<keyword evidence="8" id="KW-1185">Reference proteome</keyword>
<evidence type="ECO:0000256" key="4">
    <source>
        <dbReference type="ARBA" id="ARBA00023014"/>
    </source>
</evidence>
<dbReference type="RefSeq" id="WP_073852546.1">
    <property type="nucleotide sequence ID" value="NZ_LVWA01000005.1"/>
</dbReference>
<evidence type="ECO:0000313" key="7">
    <source>
        <dbReference type="EMBL" id="OKL40443.1"/>
    </source>
</evidence>
<dbReference type="PROSITE" id="PS51296">
    <property type="entry name" value="RIESKE"/>
    <property type="match status" value="1"/>
</dbReference>
<keyword evidence="5" id="KW-0472">Membrane</keyword>
<keyword evidence="3" id="KW-0408">Iron</keyword>
<organism evidence="7 8">
    <name type="scientific">Pontibacter flavimaris</name>
    <dbReference type="NCBI Taxonomy" id="1797110"/>
    <lineage>
        <taxon>Bacteria</taxon>
        <taxon>Pseudomonadati</taxon>
        <taxon>Bacteroidota</taxon>
        <taxon>Cytophagia</taxon>
        <taxon>Cytophagales</taxon>
        <taxon>Hymenobacteraceae</taxon>
        <taxon>Pontibacter</taxon>
    </lineage>
</organism>
<accession>A0A1Q5PE36</accession>
<keyword evidence="2" id="KW-0479">Metal-binding</keyword>
<protein>
    <recommendedName>
        <fullName evidence="6">Rieske domain-containing protein</fullName>
    </recommendedName>
</protein>
<keyword evidence="4" id="KW-0411">Iron-sulfur</keyword>
<dbReference type="Gene3D" id="2.102.10.10">
    <property type="entry name" value="Rieske [2Fe-2S] iron-sulphur domain"/>
    <property type="match status" value="1"/>
</dbReference>
<dbReference type="STRING" id="1797110.A3841_19250"/>
<dbReference type="Proteomes" id="UP000186551">
    <property type="component" value="Unassembled WGS sequence"/>
</dbReference>
<comment type="caution">
    <text evidence="7">The sequence shown here is derived from an EMBL/GenBank/DDBJ whole genome shotgun (WGS) entry which is preliminary data.</text>
</comment>
<feature type="transmembrane region" description="Helical" evidence="5">
    <location>
        <begin position="152"/>
        <end position="173"/>
    </location>
</feature>
<evidence type="ECO:0000256" key="1">
    <source>
        <dbReference type="ARBA" id="ARBA00022714"/>
    </source>
</evidence>
<dbReference type="PANTHER" id="PTHR21496">
    <property type="entry name" value="FERREDOXIN-RELATED"/>
    <property type="match status" value="1"/>
</dbReference>
<feature type="domain" description="Rieske" evidence="6">
    <location>
        <begin position="193"/>
        <end position="289"/>
    </location>
</feature>
<dbReference type="InterPro" id="IPR017941">
    <property type="entry name" value="Rieske_2Fe-2S"/>
</dbReference>
<gene>
    <name evidence="7" type="ORF">A3841_19250</name>
</gene>
<feature type="transmembrane region" description="Helical" evidence="5">
    <location>
        <begin position="119"/>
        <end position="140"/>
    </location>
</feature>
<dbReference type="InterPro" id="IPR019251">
    <property type="entry name" value="DUF2231_TM"/>
</dbReference>
<dbReference type="Pfam" id="PF09990">
    <property type="entry name" value="DUF2231"/>
    <property type="match status" value="1"/>
</dbReference>
<keyword evidence="5" id="KW-0812">Transmembrane</keyword>
<keyword evidence="1" id="KW-0001">2Fe-2S</keyword>
<dbReference type="InterPro" id="IPR036922">
    <property type="entry name" value="Rieske_2Fe-2S_sf"/>
</dbReference>
<dbReference type="GO" id="GO:0046872">
    <property type="term" value="F:metal ion binding"/>
    <property type="evidence" value="ECO:0007669"/>
    <property type="project" value="UniProtKB-KW"/>
</dbReference>
<dbReference type="AlphaFoldDB" id="A0A1Q5PE36"/>
<dbReference type="OrthoDB" id="593800at2"/>